<keyword evidence="5 13" id="KW-1133">Transmembrane helix</keyword>
<feature type="domain" description="Ionotropic glutamate receptor L-glutamate and glycine-binding" evidence="14">
    <location>
        <begin position="99"/>
        <end position="162"/>
    </location>
</feature>
<keyword evidence="2" id="KW-0813">Transport</keyword>
<dbReference type="InterPro" id="IPR052192">
    <property type="entry name" value="Insect_Ionotropic_Sensory_Rcpt"/>
</dbReference>
<reference evidence="16" key="1">
    <citation type="submission" date="2013-03" db="EMBL/GenBank/DDBJ databases">
        <title>The Genome Sequence of Anopheles dirus WRAIR2.</title>
        <authorList>
            <consortium name="The Broad Institute Genomics Platform"/>
            <person name="Neafsey D.E."/>
            <person name="Walton C."/>
            <person name="Walker B."/>
            <person name="Young S.K."/>
            <person name="Zeng Q."/>
            <person name="Gargeya S."/>
            <person name="Fitzgerald M."/>
            <person name="Haas B."/>
            <person name="Abouelleil A."/>
            <person name="Allen A.W."/>
            <person name="Alvarado L."/>
            <person name="Arachchi H.M."/>
            <person name="Berlin A.M."/>
            <person name="Chapman S.B."/>
            <person name="Gainer-Dewar J."/>
            <person name="Goldberg J."/>
            <person name="Griggs A."/>
            <person name="Gujja S."/>
            <person name="Hansen M."/>
            <person name="Howarth C."/>
            <person name="Imamovic A."/>
            <person name="Ireland A."/>
            <person name="Larimer J."/>
            <person name="McCowan C."/>
            <person name="Murphy C."/>
            <person name="Pearson M."/>
            <person name="Poon T.W."/>
            <person name="Priest M."/>
            <person name="Roberts A."/>
            <person name="Saif S."/>
            <person name="Shea T."/>
            <person name="Sisk P."/>
            <person name="Sykes S."/>
            <person name="Wortman J."/>
            <person name="Nusbaum C."/>
            <person name="Birren B."/>
        </authorList>
    </citation>
    <scope>NUCLEOTIDE SEQUENCE [LARGE SCALE GENOMIC DNA]</scope>
    <source>
        <strain evidence="16">WRAIR2</strain>
    </source>
</reference>
<comment type="subcellular location">
    <subcellularLocation>
        <location evidence="1">Cell membrane</location>
        <topology evidence="1">Multi-pass membrane protein</topology>
    </subcellularLocation>
</comment>
<name>A0A182NQ34_9DIPT</name>
<dbReference type="PANTHER" id="PTHR42643:SF35">
    <property type="entry name" value="IONOTROPIC RECEPTOR 68A, ISOFORM A"/>
    <property type="match status" value="1"/>
</dbReference>
<dbReference type="GO" id="GO:0015276">
    <property type="term" value="F:ligand-gated monoatomic ion channel activity"/>
    <property type="evidence" value="ECO:0007669"/>
    <property type="project" value="InterPro"/>
</dbReference>
<accession>A0A182NQ34</accession>
<evidence type="ECO:0000256" key="1">
    <source>
        <dbReference type="ARBA" id="ARBA00004651"/>
    </source>
</evidence>
<keyword evidence="9" id="KW-0325">Glycoprotein</keyword>
<dbReference type="AlphaFoldDB" id="A0A182NQ34"/>
<dbReference type="GO" id="GO:0005886">
    <property type="term" value="C:plasma membrane"/>
    <property type="evidence" value="ECO:0007669"/>
    <property type="project" value="UniProtKB-SubCell"/>
</dbReference>
<dbReference type="InterPro" id="IPR019594">
    <property type="entry name" value="Glu/Gly-bd"/>
</dbReference>
<evidence type="ECO:0000256" key="9">
    <source>
        <dbReference type="ARBA" id="ARBA00023180"/>
    </source>
</evidence>
<keyword evidence="6" id="KW-0406">Ion transport</keyword>
<evidence type="ECO:0000313" key="15">
    <source>
        <dbReference type="EnsemblMetazoa" id="ADIR009769-PA"/>
    </source>
</evidence>
<proteinExistence type="predicted"/>
<feature type="transmembrane region" description="Helical" evidence="13">
    <location>
        <begin position="217"/>
        <end position="235"/>
    </location>
</feature>
<keyword evidence="16" id="KW-1185">Reference proteome</keyword>
<evidence type="ECO:0000256" key="2">
    <source>
        <dbReference type="ARBA" id="ARBA00022448"/>
    </source>
</evidence>
<dbReference type="VEuPathDB" id="VectorBase:ADIR009769"/>
<keyword evidence="8" id="KW-0675">Receptor</keyword>
<evidence type="ECO:0000313" key="16">
    <source>
        <dbReference type="Proteomes" id="UP000075884"/>
    </source>
</evidence>
<keyword evidence="3" id="KW-1003">Cell membrane</keyword>
<evidence type="ECO:0000256" key="3">
    <source>
        <dbReference type="ARBA" id="ARBA00022475"/>
    </source>
</evidence>
<dbReference type="Gene3D" id="3.40.190.10">
    <property type="entry name" value="Periplasmic binding protein-like II"/>
    <property type="match status" value="1"/>
</dbReference>
<keyword evidence="7 13" id="KW-0472">Membrane</keyword>
<evidence type="ECO:0000256" key="6">
    <source>
        <dbReference type="ARBA" id="ARBA00023065"/>
    </source>
</evidence>
<dbReference type="PANTHER" id="PTHR42643">
    <property type="entry name" value="IONOTROPIC RECEPTOR 20A-RELATED"/>
    <property type="match status" value="1"/>
</dbReference>
<feature type="region of interest" description="Disordered" evidence="12">
    <location>
        <begin position="246"/>
        <end position="277"/>
    </location>
</feature>
<dbReference type="Proteomes" id="UP000075884">
    <property type="component" value="Unassembled WGS sequence"/>
</dbReference>
<evidence type="ECO:0000259" key="14">
    <source>
        <dbReference type="SMART" id="SM00918"/>
    </source>
</evidence>
<evidence type="ECO:0000256" key="8">
    <source>
        <dbReference type="ARBA" id="ARBA00023170"/>
    </source>
</evidence>
<dbReference type="Pfam" id="PF10613">
    <property type="entry name" value="Lig_chan-Glu_bd"/>
    <property type="match status" value="1"/>
</dbReference>
<dbReference type="STRING" id="7168.A0A182NQ34"/>
<evidence type="ECO:0000256" key="7">
    <source>
        <dbReference type="ARBA" id="ARBA00023136"/>
    </source>
</evidence>
<dbReference type="SMART" id="SM00918">
    <property type="entry name" value="Lig_chan-Glu_bd"/>
    <property type="match status" value="1"/>
</dbReference>
<dbReference type="Gene3D" id="1.10.287.70">
    <property type="match status" value="1"/>
</dbReference>
<evidence type="ECO:0000256" key="13">
    <source>
        <dbReference type="SAM" id="Phobius"/>
    </source>
</evidence>
<evidence type="ECO:0000256" key="4">
    <source>
        <dbReference type="ARBA" id="ARBA00022692"/>
    </source>
</evidence>
<keyword evidence="10" id="KW-1071">Ligand-gated ion channel</keyword>
<dbReference type="EnsemblMetazoa" id="ADIR009769-RA">
    <property type="protein sequence ID" value="ADIR009769-PA"/>
    <property type="gene ID" value="ADIR009769"/>
</dbReference>
<keyword evidence="4 13" id="KW-0812">Transmembrane</keyword>
<evidence type="ECO:0000256" key="5">
    <source>
        <dbReference type="ARBA" id="ARBA00022989"/>
    </source>
</evidence>
<feature type="compositionally biased region" description="Polar residues" evidence="12">
    <location>
        <begin position="256"/>
        <end position="271"/>
    </location>
</feature>
<protein>
    <recommendedName>
        <fullName evidence="14">Ionotropic glutamate receptor L-glutamate and glycine-binding domain-containing protein</fullName>
    </recommendedName>
</protein>
<evidence type="ECO:0000256" key="12">
    <source>
        <dbReference type="SAM" id="MobiDB-lite"/>
    </source>
</evidence>
<keyword evidence="11" id="KW-0407">Ion channel</keyword>
<dbReference type="SUPFAM" id="SSF53850">
    <property type="entry name" value="Periplasmic binding protein-like II"/>
    <property type="match status" value="1"/>
</dbReference>
<sequence>MFVKPVVAVMNDTESPTVYELSTVPFPIPIKGVFFSKIIDFWQGEKFRTINNTFFYDKTNDLGSQRMRVVVLEHTPAVFKSAPSVEATWNTRLSEANLSAQISTQTHRVNFYYGLEIELLKAISKAMHFQMDFYETADAEIERWGTLRDNETLTGLLKEMHEGRADFAVADLHHTEYNLGFMDLTIPYNTECLTFLTPEALSDNSWKTLILPFNGEMWAGVLLSLLSVGFVFYAFSNTAKSIATSEHWSKEDSPESGYQMQLSDFSQTSSNPRKKPS</sequence>
<reference evidence="15" key="2">
    <citation type="submission" date="2020-05" db="UniProtKB">
        <authorList>
            <consortium name="EnsemblMetazoa"/>
        </authorList>
    </citation>
    <scope>IDENTIFICATION</scope>
    <source>
        <strain evidence="15">WRAIR2</strain>
    </source>
</reference>
<evidence type="ECO:0000256" key="11">
    <source>
        <dbReference type="ARBA" id="ARBA00023303"/>
    </source>
</evidence>
<evidence type="ECO:0000256" key="10">
    <source>
        <dbReference type="ARBA" id="ARBA00023286"/>
    </source>
</evidence>
<organism evidence="15 16">
    <name type="scientific">Anopheles dirus</name>
    <dbReference type="NCBI Taxonomy" id="7168"/>
    <lineage>
        <taxon>Eukaryota</taxon>
        <taxon>Metazoa</taxon>
        <taxon>Ecdysozoa</taxon>
        <taxon>Arthropoda</taxon>
        <taxon>Hexapoda</taxon>
        <taxon>Insecta</taxon>
        <taxon>Pterygota</taxon>
        <taxon>Neoptera</taxon>
        <taxon>Endopterygota</taxon>
        <taxon>Diptera</taxon>
        <taxon>Nematocera</taxon>
        <taxon>Culicoidea</taxon>
        <taxon>Culicidae</taxon>
        <taxon>Anophelinae</taxon>
        <taxon>Anopheles</taxon>
    </lineage>
</organism>